<dbReference type="EMBL" id="CP071247">
    <property type="protein sequence ID" value="QSP93666.1"/>
    <property type="molecule type" value="Genomic_DNA"/>
</dbReference>
<dbReference type="RefSeq" id="WP_206642888.1">
    <property type="nucleotide sequence ID" value="NZ_CP071247.1"/>
</dbReference>
<dbReference type="PANTHER" id="PTHR32309:SF13">
    <property type="entry name" value="FERRIC ENTEROBACTIN TRANSPORT PROTEIN FEPE"/>
    <property type="match status" value="1"/>
</dbReference>
<gene>
    <name evidence="4" type="ORF">LPB19_10650</name>
</gene>
<evidence type="ECO:0000256" key="1">
    <source>
        <dbReference type="SAM" id="Coils"/>
    </source>
</evidence>
<feature type="coiled-coil region" evidence="1">
    <location>
        <begin position="171"/>
        <end position="300"/>
    </location>
</feature>
<dbReference type="InterPro" id="IPR032807">
    <property type="entry name" value="GNVR"/>
</dbReference>
<feature type="transmembrane region" description="Helical" evidence="2">
    <location>
        <begin position="482"/>
        <end position="507"/>
    </location>
</feature>
<feature type="transmembrane region" description="Helical" evidence="2">
    <location>
        <begin position="21"/>
        <end position="43"/>
    </location>
</feature>
<name>A0ABX7MN46_9GAMM</name>
<evidence type="ECO:0000313" key="5">
    <source>
        <dbReference type="Proteomes" id="UP000663555"/>
    </source>
</evidence>
<sequence length="508" mass="57298">MAMPLSKLPSEVFREVGSRKWLALLIFVLVSFGVLLAGFLWPYKYTSETVIFIDDKNIIQPLMEGSAVTTEINDRASAAEELLWSRSVVEKIARDEDIFGEGAASVGQDKLEDRVAALRTNISVESRGDSYFSIAYKSQSPMRAFQIAQKTGQLFIEETSERKRTESRNAYDFINKQVKSYEVQLAAAEERLKQFLSENVEGTDDEANDRMANLRSQLELAEMEKSELETRARSLESELGRLNPMIVQGQSADAYQNRISALEEQLDNLRLKYHDTYPDIVILREQLAELRKQRTRAIEQGEPTQSLAGEAVANPVYQEIQSELSSTRANIQTVNTRILSYRRLLEEQADRMERIQGNNAQYAELTRDMEVNKEIYDDLLKRRERARVSMHLDVEGQGLNYRITEKAQFPLSATGPQFSMFAVAGIFLGLAAPFGLIAGLLQIDPRVRAREQLEEDVDIPVLVQLPEIKTPFEKRRDSRVTVMVGLLAVVAVVAYLAVAIAGMMGVIG</sequence>
<dbReference type="NCBIfam" id="TIGR03007">
    <property type="entry name" value="pepcterm_ChnLen"/>
    <property type="match status" value="1"/>
</dbReference>
<accession>A0ABX7MN46</accession>
<evidence type="ECO:0000313" key="4">
    <source>
        <dbReference type="EMBL" id="QSP93666.1"/>
    </source>
</evidence>
<dbReference type="Pfam" id="PF13807">
    <property type="entry name" value="GNVR"/>
    <property type="match status" value="1"/>
</dbReference>
<keyword evidence="2" id="KW-1133">Transmembrane helix</keyword>
<reference evidence="4 5" key="1">
    <citation type="submission" date="2021-03" db="EMBL/GenBank/DDBJ databases">
        <title>Genome sequencing of Marinobacter sp. LPB0319.</title>
        <authorList>
            <person name="Kim J."/>
        </authorList>
    </citation>
    <scope>NUCLEOTIDE SEQUENCE [LARGE SCALE GENOMIC DNA]</scope>
    <source>
        <strain evidence="4 5">LPB0319</strain>
    </source>
</reference>
<protein>
    <submittedName>
        <fullName evidence="4">Lipopolysaccharide biosynthesis protein</fullName>
    </submittedName>
</protein>
<dbReference type="PANTHER" id="PTHR32309">
    <property type="entry name" value="TYROSINE-PROTEIN KINASE"/>
    <property type="match status" value="1"/>
</dbReference>
<feature type="transmembrane region" description="Helical" evidence="2">
    <location>
        <begin position="418"/>
        <end position="441"/>
    </location>
</feature>
<evidence type="ECO:0000259" key="3">
    <source>
        <dbReference type="Pfam" id="PF13807"/>
    </source>
</evidence>
<proteinExistence type="predicted"/>
<feature type="domain" description="Tyrosine-protein kinase G-rich" evidence="3">
    <location>
        <begin position="364"/>
        <end position="435"/>
    </location>
</feature>
<keyword evidence="2" id="KW-0812">Transmembrane</keyword>
<dbReference type="InterPro" id="IPR014345">
    <property type="entry name" value="XrtA_polysacc_chain"/>
</dbReference>
<keyword evidence="1" id="KW-0175">Coiled coil</keyword>
<evidence type="ECO:0000256" key="2">
    <source>
        <dbReference type="SAM" id="Phobius"/>
    </source>
</evidence>
<dbReference type="InterPro" id="IPR050445">
    <property type="entry name" value="Bact_polysacc_biosynth/exp"/>
</dbReference>
<dbReference type="Proteomes" id="UP000663555">
    <property type="component" value="Chromosome"/>
</dbReference>
<keyword evidence="5" id="KW-1185">Reference proteome</keyword>
<keyword evidence="2" id="KW-0472">Membrane</keyword>
<organism evidence="4 5">
    <name type="scientific">Marinobacter salinisoli</name>
    <dbReference type="NCBI Taxonomy" id="2769486"/>
    <lineage>
        <taxon>Bacteria</taxon>
        <taxon>Pseudomonadati</taxon>
        <taxon>Pseudomonadota</taxon>
        <taxon>Gammaproteobacteria</taxon>
        <taxon>Pseudomonadales</taxon>
        <taxon>Marinobacteraceae</taxon>
        <taxon>Marinobacter</taxon>
    </lineage>
</organism>